<accession>A0A081NMI9</accession>
<reference evidence="1 2" key="1">
    <citation type="submission" date="2014-06" db="EMBL/GenBank/DDBJ databases">
        <title>Whole Genome Sequences of Three Symbiotic Endozoicomonas Bacteria.</title>
        <authorList>
            <person name="Neave M.J."/>
            <person name="Apprill A."/>
            <person name="Voolstra C.R."/>
        </authorList>
    </citation>
    <scope>NUCLEOTIDE SEQUENCE [LARGE SCALE GENOMIC DNA]</scope>
    <source>
        <strain evidence="1 2">DSM 25634</strain>
    </source>
</reference>
<comment type="caution">
    <text evidence="1">The sequence shown here is derived from an EMBL/GenBank/DDBJ whole genome shotgun (WGS) entry which is preliminary data.</text>
</comment>
<protein>
    <submittedName>
        <fullName evidence="1">Uncharacterized protein</fullName>
    </submittedName>
</protein>
<sequence>MQQSLTFRDAVMQYALFKAFLDGISTLTSHHKNTLNKALSPELKAATHQPNLSTAIEQKFSE</sequence>
<dbReference type="Proteomes" id="UP000028073">
    <property type="component" value="Unassembled WGS sequence"/>
</dbReference>
<evidence type="ECO:0000313" key="2">
    <source>
        <dbReference type="Proteomes" id="UP000028073"/>
    </source>
</evidence>
<dbReference type="AlphaFoldDB" id="A0A081NMI9"/>
<dbReference type="EMBL" id="JOKH01000001">
    <property type="protein sequence ID" value="KEQ19662.1"/>
    <property type="molecule type" value="Genomic_DNA"/>
</dbReference>
<keyword evidence="2" id="KW-1185">Reference proteome</keyword>
<name>A0A081NMI9_9GAMM</name>
<evidence type="ECO:0000313" key="1">
    <source>
        <dbReference type="EMBL" id="KEQ19662.1"/>
    </source>
</evidence>
<proteinExistence type="predicted"/>
<gene>
    <name evidence="1" type="ORF">GZ78_07180</name>
</gene>
<organism evidence="1 2">
    <name type="scientific">Endozoicomonas numazuensis</name>
    <dbReference type="NCBI Taxonomy" id="1137799"/>
    <lineage>
        <taxon>Bacteria</taxon>
        <taxon>Pseudomonadati</taxon>
        <taxon>Pseudomonadota</taxon>
        <taxon>Gammaproteobacteria</taxon>
        <taxon>Oceanospirillales</taxon>
        <taxon>Endozoicomonadaceae</taxon>
        <taxon>Endozoicomonas</taxon>
    </lineage>
</organism>